<dbReference type="EMBL" id="JASBNA010000065">
    <property type="protein sequence ID" value="KAK7678891.1"/>
    <property type="molecule type" value="Genomic_DNA"/>
</dbReference>
<name>A0AAW0FE57_9APHY</name>
<keyword evidence="2" id="KW-1185">Reference proteome</keyword>
<accession>A0AAW0FE57</accession>
<comment type="caution">
    <text evidence="1">The sequence shown here is derived from an EMBL/GenBank/DDBJ whole genome shotgun (WGS) entry which is preliminary data.</text>
</comment>
<gene>
    <name evidence="1" type="ORF">QCA50_018031</name>
</gene>
<organism evidence="1 2">
    <name type="scientific">Cerrena zonata</name>
    <dbReference type="NCBI Taxonomy" id="2478898"/>
    <lineage>
        <taxon>Eukaryota</taxon>
        <taxon>Fungi</taxon>
        <taxon>Dikarya</taxon>
        <taxon>Basidiomycota</taxon>
        <taxon>Agaricomycotina</taxon>
        <taxon>Agaricomycetes</taxon>
        <taxon>Polyporales</taxon>
        <taxon>Cerrenaceae</taxon>
        <taxon>Cerrena</taxon>
    </lineage>
</organism>
<proteinExistence type="predicted"/>
<sequence length="159" mass="17585">MSDLAIPYHEGDIEFEGTVLCAIIQADDVALLSTSIKALQLKINVFVDWCAKCGFMSVNMIKSLAMAFGSISHKEDLILYIGDTPMLWTIEYTFIGVTFTCTHRNIFKRHYSTKQNKAAHVVRAALAAEGYTGPLPILEGLLLYLARVDPHLTFGLLGC</sequence>
<evidence type="ECO:0000313" key="1">
    <source>
        <dbReference type="EMBL" id="KAK7678891.1"/>
    </source>
</evidence>
<protein>
    <recommendedName>
        <fullName evidence="3">Reverse transcriptase</fullName>
    </recommendedName>
</protein>
<evidence type="ECO:0000313" key="2">
    <source>
        <dbReference type="Proteomes" id="UP001385951"/>
    </source>
</evidence>
<dbReference type="AlphaFoldDB" id="A0AAW0FE57"/>
<dbReference type="Proteomes" id="UP001385951">
    <property type="component" value="Unassembled WGS sequence"/>
</dbReference>
<evidence type="ECO:0008006" key="3">
    <source>
        <dbReference type="Google" id="ProtNLM"/>
    </source>
</evidence>
<reference evidence="1 2" key="1">
    <citation type="submission" date="2022-09" db="EMBL/GenBank/DDBJ databases">
        <authorList>
            <person name="Palmer J.M."/>
        </authorList>
    </citation>
    <scope>NUCLEOTIDE SEQUENCE [LARGE SCALE GENOMIC DNA]</scope>
    <source>
        <strain evidence="1 2">DSM 7382</strain>
    </source>
</reference>